<evidence type="ECO:0000259" key="8">
    <source>
        <dbReference type="Pfam" id="PF22638"/>
    </source>
</evidence>
<proteinExistence type="inferred from homology"/>
<reference evidence="9" key="2">
    <citation type="submission" date="2021-08" db="EMBL/GenBank/DDBJ databases">
        <authorList>
            <person name="Tani A."/>
            <person name="Ola A."/>
            <person name="Ogura Y."/>
            <person name="Katsura K."/>
            <person name="Hayashi T."/>
        </authorList>
    </citation>
    <scope>NUCLEOTIDE SEQUENCE</scope>
    <source>
        <strain evidence="9">DSM 19015</strain>
    </source>
</reference>
<evidence type="ECO:0000313" key="10">
    <source>
        <dbReference type="Proteomes" id="UP001055125"/>
    </source>
</evidence>
<evidence type="ECO:0000256" key="2">
    <source>
        <dbReference type="ARBA" id="ARBA00004613"/>
    </source>
</evidence>
<evidence type="ECO:0000256" key="4">
    <source>
        <dbReference type="ARBA" id="ARBA00016244"/>
    </source>
</evidence>
<keyword evidence="6" id="KW-0975">Bacterial flagellum</keyword>
<dbReference type="PANTHER" id="PTHR30033:SF1">
    <property type="entry name" value="FLAGELLAR HOOK-ASSOCIATED PROTEIN 1"/>
    <property type="match status" value="1"/>
</dbReference>
<evidence type="ECO:0000313" key="9">
    <source>
        <dbReference type="EMBL" id="GJD93120.1"/>
    </source>
</evidence>
<reference evidence="9" key="1">
    <citation type="journal article" date="2021" name="Front. Microbiol.">
        <title>Comprehensive Comparative Genomics and Phenotyping of Methylobacterium Species.</title>
        <authorList>
            <person name="Alessa O."/>
            <person name="Ogura Y."/>
            <person name="Fujitani Y."/>
            <person name="Takami H."/>
            <person name="Hayashi T."/>
            <person name="Sahin N."/>
            <person name="Tani A."/>
        </authorList>
    </citation>
    <scope>NUCLEOTIDE SEQUENCE</scope>
    <source>
        <strain evidence="9">DSM 19015</strain>
    </source>
</reference>
<evidence type="ECO:0000256" key="6">
    <source>
        <dbReference type="ARBA" id="ARBA00023143"/>
    </source>
</evidence>
<dbReference type="SUPFAM" id="SSF64518">
    <property type="entry name" value="Phase 1 flagellin"/>
    <property type="match status" value="1"/>
</dbReference>
<dbReference type="Pfam" id="PF06429">
    <property type="entry name" value="Flg_bbr_C"/>
    <property type="match status" value="1"/>
</dbReference>
<evidence type="ECO:0000259" key="7">
    <source>
        <dbReference type="Pfam" id="PF06429"/>
    </source>
</evidence>
<feature type="domain" description="Flagellar hook-associated protein FlgK helical" evidence="8">
    <location>
        <begin position="87"/>
        <end position="320"/>
    </location>
</feature>
<feature type="domain" description="Flagellar basal-body/hook protein C-terminal" evidence="7">
    <location>
        <begin position="585"/>
        <end position="626"/>
    </location>
</feature>
<evidence type="ECO:0000256" key="5">
    <source>
        <dbReference type="ARBA" id="ARBA00022525"/>
    </source>
</evidence>
<keyword evidence="10" id="KW-1185">Reference proteome</keyword>
<comment type="similarity">
    <text evidence="3">Belongs to the flagella basal body rod proteins family.</text>
</comment>
<dbReference type="InterPro" id="IPR053927">
    <property type="entry name" value="FlgK_helical"/>
</dbReference>
<accession>A0ABQ4RU87</accession>
<sequence>MSFNALNTATAGLRVTQASIGVVSQNIANVGTTGYVKRTLTSVAGGIGNAGVATGTIGRALDAASLKQLRLETSGAAYTSGIADLRSQLDKLFGTPGSSTALDGAVNNFALSLQELAADPTSPPARSTVVDRAAALAAKITDIAEGVQDLRSAAEAQLSNDTIEANGFLSSIADLNAKVAATTDPATRANLLDQRDQKLTGLSAFLDIQTVPQKDGSVSVLTGSGVTLVERNIVTALSFDGRSTLSPDAAYTTDPTTRGVGTITATTPGGAKIDLIASNAIRSGSLAAGIELRDTILPQAQRQLDDLAAGVARSVSDRQEAVAATGGSLALDLTGLKPGNAITVALRTPDGATRNLILVPTSGDPSAAIDPAQTNDANAFAQSFDISGGPSTYGARIAEAITALSARLGGTQPVPDITASGGAAAVTFASPGNWEVLGASAGITVPNAPEDTSAQGVPQMALFIDGNGSGSLFTGSFDPGSQLTGFAQRITVNPAVVAKTSSLVNFTTSPQTGDTTRPDFLYDALTKTNLTFSAASGIGGVRAPFSDSVQGFTQRIIDAQGAGAASAQDLDEGQRIALSTAQGRFASESGVSIDEEMSNLIQLQTAYNANARVLTAARDMLDTLMRI</sequence>
<protein>
    <recommendedName>
        <fullName evidence="4">Flagellar hook-associated protein 1</fullName>
    </recommendedName>
</protein>
<comment type="caution">
    <text evidence="9">The sequence shown here is derived from an EMBL/GenBank/DDBJ whole genome shotgun (WGS) entry which is preliminary data.</text>
</comment>
<dbReference type="InterPro" id="IPR010930">
    <property type="entry name" value="Flg_bb/hook_C_dom"/>
</dbReference>
<gene>
    <name evidence="9" type="ORF">OCOJLMKI_0309</name>
</gene>
<keyword evidence="5" id="KW-0964">Secreted</keyword>
<dbReference type="PANTHER" id="PTHR30033">
    <property type="entry name" value="FLAGELLAR HOOK-ASSOCIATED PROTEIN 1"/>
    <property type="match status" value="1"/>
</dbReference>
<dbReference type="Proteomes" id="UP001055125">
    <property type="component" value="Unassembled WGS sequence"/>
</dbReference>
<organism evidence="9 10">
    <name type="scientific">Methylobacterium iners</name>
    <dbReference type="NCBI Taxonomy" id="418707"/>
    <lineage>
        <taxon>Bacteria</taxon>
        <taxon>Pseudomonadati</taxon>
        <taxon>Pseudomonadota</taxon>
        <taxon>Alphaproteobacteria</taxon>
        <taxon>Hyphomicrobiales</taxon>
        <taxon>Methylobacteriaceae</taxon>
        <taxon>Methylobacterium</taxon>
    </lineage>
</organism>
<dbReference type="NCBIfam" id="TIGR02492">
    <property type="entry name" value="flgK_ends"/>
    <property type="match status" value="1"/>
</dbReference>
<comment type="subcellular location">
    <subcellularLocation>
        <location evidence="1">Bacterial flagellum</location>
    </subcellularLocation>
    <subcellularLocation>
        <location evidence="2">Secreted</location>
    </subcellularLocation>
</comment>
<dbReference type="Pfam" id="PF22638">
    <property type="entry name" value="FlgK_D1"/>
    <property type="match status" value="1"/>
</dbReference>
<evidence type="ECO:0000256" key="3">
    <source>
        <dbReference type="ARBA" id="ARBA00009677"/>
    </source>
</evidence>
<name>A0ABQ4RU87_9HYPH</name>
<evidence type="ECO:0000256" key="1">
    <source>
        <dbReference type="ARBA" id="ARBA00004365"/>
    </source>
</evidence>
<dbReference type="EMBL" id="BPQP01000004">
    <property type="protein sequence ID" value="GJD93120.1"/>
    <property type="molecule type" value="Genomic_DNA"/>
</dbReference>
<dbReference type="InterPro" id="IPR002371">
    <property type="entry name" value="FlgK"/>
</dbReference>
<dbReference type="RefSeq" id="WP_238242324.1">
    <property type="nucleotide sequence ID" value="NZ_BPQP01000004.1"/>
</dbReference>